<dbReference type="EMBL" id="FNEE01000001">
    <property type="protein sequence ID" value="SDI23136.1"/>
    <property type="molecule type" value="Genomic_DNA"/>
</dbReference>
<reference evidence="3" key="1">
    <citation type="submission" date="2016-10" db="EMBL/GenBank/DDBJ databases">
        <authorList>
            <person name="Varghese N."/>
            <person name="Submissions S."/>
        </authorList>
    </citation>
    <scope>NUCLEOTIDE SEQUENCE [LARGE SCALE GENOMIC DNA]</scope>
    <source>
        <strain evidence="3">CGMCC 1.11022</strain>
    </source>
</reference>
<evidence type="ECO:0000313" key="2">
    <source>
        <dbReference type="EMBL" id="SDI23136.1"/>
    </source>
</evidence>
<gene>
    <name evidence="2" type="ORF">SAMN05428953_101507</name>
</gene>
<feature type="chain" id="PRO_5011466723" evidence="1">
    <location>
        <begin position="40"/>
        <end position="214"/>
    </location>
</feature>
<keyword evidence="3" id="KW-1185">Reference proteome</keyword>
<organism evidence="2 3">
    <name type="scientific">Mesorhizobium muleiense</name>
    <dbReference type="NCBI Taxonomy" id="1004279"/>
    <lineage>
        <taxon>Bacteria</taxon>
        <taxon>Pseudomonadati</taxon>
        <taxon>Pseudomonadota</taxon>
        <taxon>Alphaproteobacteria</taxon>
        <taxon>Hyphomicrobiales</taxon>
        <taxon>Phyllobacteriaceae</taxon>
        <taxon>Mesorhizobium</taxon>
    </lineage>
</organism>
<name>A0A1G8IW98_9HYPH</name>
<protein>
    <submittedName>
        <fullName evidence="2">Uncharacterized protein</fullName>
    </submittedName>
</protein>
<sequence>MRTYGPSGFSSTRFFSSPGRICRALVLALLPLASVGARAEPQRVWVAGAYSFSDELGGFRITSASGIGTKEDPLVITEELNSATPVTLTIRTTKPIHPFGTAGQFANGLMYMRIDVLNNSGQAWVEFQFELQEILHRPSVFGDGLSFDQRNKRPDNIWSSSFADFDRDFEPYDRLLFKSGKIDPLKTAKFDYLITDYTPRWTFYLVQDPRIPSS</sequence>
<keyword evidence="1" id="KW-0732">Signal</keyword>
<evidence type="ECO:0000256" key="1">
    <source>
        <dbReference type="SAM" id="SignalP"/>
    </source>
</evidence>
<accession>A0A1G8IW98</accession>
<dbReference type="RefSeq" id="WP_091590405.1">
    <property type="nucleotide sequence ID" value="NZ_FNEE01000001.1"/>
</dbReference>
<evidence type="ECO:0000313" key="3">
    <source>
        <dbReference type="Proteomes" id="UP000198894"/>
    </source>
</evidence>
<feature type="signal peptide" evidence="1">
    <location>
        <begin position="1"/>
        <end position="39"/>
    </location>
</feature>
<dbReference type="AlphaFoldDB" id="A0A1G8IW98"/>
<proteinExistence type="predicted"/>
<dbReference type="Proteomes" id="UP000198894">
    <property type="component" value="Unassembled WGS sequence"/>
</dbReference>